<evidence type="ECO:0000313" key="4">
    <source>
        <dbReference type="Proteomes" id="UP000193944"/>
    </source>
</evidence>
<dbReference type="OrthoDB" id="206339at2759"/>
<organism evidence="3 4">
    <name type="scientific">Anaeromyces robustus</name>
    <dbReference type="NCBI Taxonomy" id="1754192"/>
    <lineage>
        <taxon>Eukaryota</taxon>
        <taxon>Fungi</taxon>
        <taxon>Fungi incertae sedis</taxon>
        <taxon>Chytridiomycota</taxon>
        <taxon>Chytridiomycota incertae sedis</taxon>
        <taxon>Neocallimastigomycetes</taxon>
        <taxon>Neocallimastigales</taxon>
        <taxon>Neocallimastigaceae</taxon>
        <taxon>Anaeromyces</taxon>
    </lineage>
</organism>
<feature type="region of interest" description="Disordered" evidence="2">
    <location>
        <begin position="919"/>
        <end position="969"/>
    </location>
</feature>
<dbReference type="EMBL" id="MCFG01000013">
    <property type="protein sequence ID" value="ORX87053.1"/>
    <property type="molecule type" value="Genomic_DNA"/>
</dbReference>
<dbReference type="SMART" id="SM00667">
    <property type="entry name" value="LisH"/>
    <property type="match status" value="1"/>
</dbReference>
<feature type="compositionally biased region" description="Low complexity" evidence="2">
    <location>
        <begin position="783"/>
        <end position="815"/>
    </location>
</feature>
<feature type="coiled-coil region" evidence="1">
    <location>
        <begin position="324"/>
        <end position="422"/>
    </location>
</feature>
<dbReference type="PANTHER" id="PTHR39063:SF1">
    <property type="entry name" value="OFD1 CENTRIOLE AND CENTRIOLAR SATELLITE PROTEIN"/>
    <property type="match status" value="1"/>
</dbReference>
<dbReference type="PROSITE" id="PS50896">
    <property type="entry name" value="LISH"/>
    <property type="match status" value="1"/>
</dbReference>
<dbReference type="GO" id="GO:0060287">
    <property type="term" value="P:epithelial cilium movement involved in determination of left/right asymmetry"/>
    <property type="evidence" value="ECO:0007669"/>
    <property type="project" value="TreeGrafter"/>
</dbReference>
<dbReference type="InterPro" id="IPR055289">
    <property type="entry name" value="OFD1"/>
</dbReference>
<keyword evidence="4" id="KW-1185">Reference proteome</keyword>
<feature type="region of interest" description="Disordered" evidence="2">
    <location>
        <begin position="766"/>
        <end position="820"/>
    </location>
</feature>
<reference evidence="3 4" key="2">
    <citation type="submission" date="2016-08" db="EMBL/GenBank/DDBJ databases">
        <title>Pervasive Adenine N6-methylation of Active Genes in Fungi.</title>
        <authorList>
            <consortium name="DOE Joint Genome Institute"/>
            <person name="Mondo S.J."/>
            <person name="Dannebaum R.O."/>
            <person name="Kuo R.C."/>
            <person name="Labutti K."/>
            <person name="Haridas S."/>
            <person name="Kuo A."/>
            <person name="Salamov A."/>
            <person name="Ahrendt S.R."/>
            <person name="Lipzen A."/>
            <person name="Sullivan W."/>
            <person name="Andreopoulos W.B."/>
            <person name="Clum A."/>
            <person name="Lindquist E."/>
            <person name="Daum C."/>
            <person name="Ramamoorthy G.K."/>
            <person name="Gryganskyi A."/>
            <person name="Culley D."/>
            <person name="Magnuson J.K."/>
            <person name="James T.Y."/>
            <person name="O'Malley M.A."/>
            <person name="Stajich J.E."/>
            <person name="Spatafora J.W."/>
            <person name="Visel A."/>
            <person name="Grigoriev I.V."/>
        </authorList>
    </citation>
    <scope>NUCLEOTIDE SEQUENCE [LARGE SCALE GENOMIC DNA]</scope>
    <source>
        <strain evidence="3 4">S4</strain>
    </source>
</reference>
<dbReference type="PANTHER" id="PTHR39063">
    <property type="entry name" value="ORAL-FACIAL-DIGITAL SYNDROME 1 PROTEIN HOMOLOG"/>
    <property type="match status" value="1"/>
</dbReference>
<sequence length="1175" mass="137919">MNSTEMRIQLYENLKRSGITDKMKSQLRSCIVQELLKNTKLSNNDNIHGYANIFENNISQKSFMTSKVLLKTINSLIIDYLKASNYEFTLSVFLPECGMSKNDEVYNEDDIKKVLNINKNHNKFNEISKTENTESEEEYVDKNPLLVKVLNNISKMCEVTYVEREIQTELSPLEQLDQNIGKINMEYDIAIKRQQEINKLTFEDRIIQYQKECEKRIRKEMEDEFERYKDIELGKLKLEEKRKQELLISEHKKKISDLDYEYTQKLREREIEERKSFLLKEQEFKHQLTKQQQKFSDEIERFLSKEDTLKREIEMNRRSQKLQEELIQKRLNDALKEIERLKAQDIDSNKIIEEAKLRYKQEFEQKFNNKLKELDMERKKLMYNQQELNSKMKKINIIENKNKEIKNEFDKLKNKYQNLIVECNYIKNKSNNMAIENKNLQIQLQSTNNTKTFEDEIKSLKNKLIESQNLNEKRQLEYQEIIKTMINQSQKDINKNKKQIQWKQECEELIQKLNNEINHSEELKKLLDDKTLRIKELERENADLTLLLHQTQTALQYSSSNKFSAYDNEMVNQKILYNEPLNNNNNNDLNDLKSSRSGSYNYITTINKLPDPWIGQAPSNNTNTLLNSSVLPPPFSFIDIDKKMKREMIMRQVQEKEEQNAKNEENYNNSTQYNYSNNIDLSNNSNNINNNYVNSNKIDDLINSQTLRSDDNIKNKTINNDDIQKINDQSNYVMNNTNKNFEDNESLKNISSFELNQNIKNKIDNNITNYKNSESEDNEKNDNSSNNKNDSNKNSSSIYKNSNNNLDISSNNFNNEETTPQIKESKIDTLLIPSRNSELIDIGKSISVCTLDIDSTDLEIDLNQTSIKIDDSKLDNTTHEPFETQYKLLAQEGEDHIKELENRILQGFESDDEIISIMSSNKENSSNKVKDNGNIKHEINNLSNNNNNNTAGYDDDEKDEETEKEKPQNKWIKNKNRINNSKNEYINDKTIKEINSNSDILNNNNNVKENQIGKNNDISSFLNLDNPINIDNLKDFETNNFSDNEDENKIDNEFHKSISNINNNENNENESNKSINNINLNENHIKISTLKSEDMVFNWEEEYDKSKIENAFKEINEKSNLDFSKLSLKTSSSTLSKKSLTESSIKTFSDNFGEGNTIDDEFSAPSVNADTTDSW</sequence>
<proteinExistence type="predicted"/>
<dbReference type="Gene3D" id="1.20.960.40">
    <property type="match status" value="1"/>
</dbReference>
<dbReference type="InterPro" id="IPR006594">
    <property type="entry name" value="LisH"/>
</dbReference>
<feature type="coiled-coil region" evidence="1">
    <location>
        <begin position="450"/>
        <end position="477"/>
    </location>
</feature>
<reference evidence="3 4" key="1">
    <citation type="submission" date="2016-08" db="EMBL/GenBank/DDBJ databases">
        <title>A Parts List for Fungal Cellulosomes Revealed by Comparative Genomics.</title>
        <authorList>
            <consortium name="DOE Joint Genome Institute"/>
            <person name="Haitjema C.H."/>
            <person name="Gilmore S.P."/>
            <person name="Henske J.K."/>
            <person name="Solomon K.V."/>
            <person name="De Groot R."/>
            <person name="Kuo A."/>
            <person name="Mondo S.J."/>
            <person name="Salamov A.A."/>
            <person name="Labutti K."/>
            <person name="Zhao Z."/>
            <person name="Chiniquy J."/>
            <person name="Barry K."/>
            <person name="Brewer H.M."/>
            <person name="Purvine S.O."/>
            <person name="Wright A.T."/>
            <person name="Boxma B."/>
            <person name="Van Alen T."/>
            <person name="Hackstein J.H."/>
            <person name="Baker S.E."/>
            <person name="Grigoriev I.V."/>
            <person name="O'Malley M.A."/>
        </authorList>
    </citation>
    <scope>NUCLEOTIDE SEQUENCE [LARGE SCALE GENOMIC DNA]</scope>
    <source>
        <strain evidence="3 4">S4</strain>
    </source>
</reference>
<dbReference type="GO" id="GO:0036064">
    <property type="term" value="C:ciliary basal body"/>
    <property type="evidence" value="ECO:0007669"/>
    <property type="project" value="TreeGrafter"/>
</dbReference>
<evidence type="ECO:0000256" key="1">
    <source>
        <dbReference type="SAM" id="Coils"/>
    </source>
</evidence>
<name>A0A1Y1XMW0_9FUNG</name>
<dbReference type="Proteomes" id="UP000193944">
    <property type="component" value="Unassembled WGS sequence"/>
</dbReference>
<accession>A0A1Y1XMW0</accession>
<protein>
    <submittedName>
        <fullName evidence="3">Uncharacterized protein</fullName>
    </submittedName>
</protein>
<gene>
    <name evidence="3" type="ORF">BCR32DRAFT_289590</name>
</gene>
<dbReference type="Pfam" id="PF16045">
    <property type="entry name" value="LisH_2"/>
    <property type="match status" value="1"/>
</dbReference>
<feature type="coiled-coil region" evidence="1">
    <location>
        <begin position="503"/>
        <end position="554"/>
    </location>
</feature>
<feature type="compositionally biased region" description="Low complexity" evidence="2">
    <location>
        <begin position="940"/>
        <end position="949"/>
    </location>
</feature>
<evidence type="ECO:0000256" key="2">
    <source>
        <dbReference type="SAM" id="MobiDB-lite"/>
    </source>
</evidence>
<dbReference type="GO" id="GO:0005576">
    <property type="term" value="C:extracellular region"/>
    <property type="evidence" value="ECO:0007669"/>
    <property type="project" value="GOC"/>
</dbReference>
<feature type="compositionally biased region" description="Basic and acidic residues" evidence="2">
    <location>
        <begin position="928"/>
        <end position="939"/>
    </location>
</feature>
<dbReference type="AlphaFoldDB" id="A0A1Y1XMW0"/>
<evidence type="ECO:0000313" key="3">
    <source>
        <dbReference type="EMBL" id="ORX87053.1"/>
    </source>
</evidence>
<keyword evidence="1" id="KW-0175">Coiled coil</keyword>
<dbReference type="STRING" id="1754192.A0A1Y1XMW0"/>
<comment type="caution">
    <text evidence="3">The sequence shown here is derived from an EMBL/GenBank/DDBJ whole genome shotgun (WGS) entry which is preliminary data.</text>
</comment>